<organism evidence="1 2">
    <name type="scientific">Dreissena polymorpha</name>
    <name type="common">Zebra mussel</name>
    <name type="synonym">Mytilus polymorpha</name>
    <dbReference type="NCBI Taxonomy" id="45954"/>
    <lineage>
        <taxon>Eukaryota</taxon>
        <taxon>Metazoa</taxon>
        <taxon>Spiralia</taxon>
        <taxon>Lophotrochozoa</taxon>
        <taxon>Mollusca</taxon>
        <taxon>Bivalvia</taxon>
        <taxon>Autobranchia</taxon>
        <taxon>Heteroconchia</taxon>
        <taxon>Euheterodonta</taxon>
        <taxon>Imparidentia</taxon>
        <taxon>Neoheterodontei</taxon>
        <taxon>Myida</taxon>
        <taxon>Dreissenoidea</taxon>
        <taxon>Dreissenidae</taxon>
        <taxon>Dreissena</taxon>
    </lineage>
</organism>
<gene>
    <name evidence="1" type="ORF">DPMN_165439</name>
</gene>
<name>A0A9D4EXL5_DREPO</name>
<protein>
    <submittedName>
        <fullName evidence="1">Uncharacterized protein</fullName>
    </submittedName>
</protein>
<dbReference type="AlphaFoldDB" id="A0A9D4EXL5"/>
<reference evidence="1" key="1">
    <citation type="journal article" date="2019" name="bioRxiv">
        <title>The Genome of the Zebra Mussel, Dreissena polymorpha: A Resource for Invasive Species Research.</title>
        <authorList>
            <person name="McCartney M.A."/>
            <person name="Auch B."/>
            <person name="Kono T."/>
            <person name="Mallez S."/>
            <person name="Zhang Y."/>
            <person name="Obille A."/>
            <person name="Becker A."/>
            <person name="Abrahante J.E."/>
            <person name="Garbe J."/>
            <person name="Badalamenti J.P."/>
            <person name="Herman A."/>
            <person name="Mangelson H."/>
            <person name="Liachko I."/>
            <person name="Sullivan S."/>
            <person name="Sone E.D."/>
            <person name="Koren S."/>
            <person name="Silverstein K.A.T."/>
            <person name="Beckman K.B."/>
            <person name="Gohl D.M."/>
        </authorList>
    </citation>
    <scope>NUCLEOTIDE SEQUENCE</scope>
    <source>
        <strain evidence="1">Duluth1</strain>
        <tissue evidence="1">Whole animal</tissue>
    </source>
</reference>
<comment type="caution">
    <text evidence="1">The sequence shown here is derived from an EMBL/GenBank/DDBJ whole genome shotgun (WGS) entry which is preliminary data.</text>
</comment>
<accession>A0A9D4EXL5</accession>
<reference evidence="1" key="2">
    <citation type="submission" date="2020-11" db="EMBL/GenBank/DDBJ databases">
        <authorList>
            <person name="McCartney M.A."/>
            <person name="Auch B."/>
            <person name="Kono T."/>
            <person name="Mallez S."/>
            <person name="Becker A."/>
            <person name="Gohl D.M."/>
            <person name="Silverstein K.A.T."/>
            <person name="Koren S."/>
            <person name="Bechman K.B."/>
            <person name="Herman A."/>
            <person name="Abrahante J.E."/>
            <person name="Garbe J."/>
        </authorList>
    </citation>
    <scope>NUCLEOTIDE SEQUENCE</scope>
    <source>
        <strain evidence="1">Duluth1</strain>
        <tissue evidence="1">Whole animal</tissue>
    </source>
</reference>
<dbReference type="Proteomes" id="UP000828390">
    <property type="component" value="Unassembled WGS sequence"/>
</dbReference>
<dbReference type="EMBL" id="JAIWYP010000008">
    <property type="protein sequence ID" value="KAH3787318.1"/>
    <property type="molecule type" value="Genomic_DNA"/>
</dbReference>
<proteinExistence type="predicted"/>
<evidence type="ECO:0000313" key="2">
    <source>
        <dbReference type="Proteomes" id="UP000828390"/>
    </source>
</evidence>
<sequence>MMVASTSNTSAHISMNGEKLEEVFSVKYFGAALSKDGTSTDKNCRNSDTLRTCIMPSFLRT</sequence>
<evidence type="ECO:0000313" key="1">
    <source>
        <dbReference type="EMBL" id="KAH3787318.1"/>
    </source>
</evidence>
<keyword evidence="2" id="KW-1185">Reference proteome</keyword>